<keyword evidence="6" id="KW-0472">Membrane</keyword>
<keyword evidence="8" id="KW-1185">Reference proteome</keyword>
<dbReference type="EMBL" id="CYGV01001491">
    <property type="protein sequence ID" value="CUA74779.1"/>
    <property type="molecule type" value="Genomic_DNA"/>
</dbReference>
<protein>
    <recommendedName>
        <fullName evidence="5">Dynactin subunit 5</fullName>
    </recommendedName>
</protein>
<dbReference type="AlphaFoldDB" id="A0A0K6G8T7"/>
<evidence type="ECO:0000313" key="7">
    <source>
        <dbReference type="EMBL" id="CUA74779.1"/>
    </source>
</evidence>
<dbReference type="GO" id="GO:0005869">
    <property type="term" value="C:dynactin complex"/>
    <property type="evidence" value="ECO:0007669"/>
    <property type="project" value="TreeGrafter"/>
</dbReference>
<proteinExistence type="inferred from homology"/>
<sequence length="479" mass="51834">MYKSRFLVPFLLFSAWVLLLLVSLSLPIIKPIYILEVDAVAAPEVQTSIATSMRFGVWGMCLGFYRFGPNGASWDDAGSCTSPRLGYTVDDAVLQLTGQKDLAKIALKALMGILILHPIACGLVFLSLIASLITTWHPVRALNVISLIAVILAAVASTIVFVIDIVLIPIARQKVEEATRNALTVAIGNAAWMTLAAAAACWLGVVGASVIACGCFGCGKRRGRRAKKNQLGAEKLNRLFVGTALALVCKNTHDQIQSPSVSLHHRINHNEQPTNDLLQQGQSKLVAHEQTRNSTRKAEYIETDTGNKVSRRATIAGPQNIILGGKTIIASGAIIRGDLRRTGTGSAVVISLGRYCLISEQCIMRPPYKTYRGNFNYYPMKIGDHVHIGANTVVEAATIGNHVEIGKNCVIGKFTIIKDCAKIEDNSIVPPNTVIPALARFGGSPAQFVEELPESTMENVEIHTKGYYSRFQPQEPAGH</sequence>
<evidence type="ECO:0000256" key="2">
    <source>
        <dbReference type="ARBA" id="ARBA00022490"/>
    </source>
</evidence>
<keyword evidence="6" id="KW-0812">Transmembrane</keyword>
<dbReference type="InterPro" id="IPR009571">
    <property type="entry name" value="SUR7/Rim9-like_fungi"/>
</dbReference>
<dbReference type="Proteomes" id="UP000044841">
    <property type="component" value="Unassembled WGS sequence"/>
</dbReference>
<organism evidence="7 8">
    <name type="scientific">Rhizoctonia solani</name>
    <dbReference type="NCBI Taxonomy" id="456999"/>
    <lineage>
        <taxon>Eukaryota</taxon>
        <taxon>Fungi</taxon>
        <taxon>Dikarya</taxon>
        <taxon>Basidiomycota</taxon>
        <taxon>Agaricomycotina</taxon>
        <taxon>Agaricomycetes</taxon>
        <taxon>Cantharellales</taxon>
        <taxon>Ceratobasidiaceae</taxon>
        <taxon>Rhizoctonia</taxon>
    </lineage>
</organism>
<dbReference type="Gene3D" id="2.160.10.10">
    <property type="entry name" value="Hexapeptide repeat proteins"/>
    <property type="match status" value="1"/>
</dbReference>
<evidence type="ECO:0000256" key="1">
    <source>
        <dbReference type="ARBA" id="ARBA00004245"/>
    </source>
</evidence>
<keyword evidence="2" id="KW-0963">Cytoplasm</keyword>
<evidence type="ECO:0000256" key="6">
    <source>
        <dbReference type="SAM" id="Phobius"/>
    </source>
</evidence>
<feature type="transmembrane region" description="Helical" evidence="6">
    <location>
        <begin position="109"/>
        <end position="133"/>
    </location>
</feature>
<keyword evidence="3" id="KW-0206">Cytoskeleton</keyword>
<dbReference type="InterPro" id="IPR011004">
    <property type="entry name" value="Trimer_LpxA-like_sf"/>
</dbReference>
<evidence type="ECO:0000256" key="4">
    <source>
        <dbReference type="ARBA" id="ARBA00034706"/>
    </source>
</evidence>
<name>A0A0K6G8T7_9AGAM</name>
<keyword evidence="6" id="KW-1133">Transmembrane helix</keyword>
<dbReference type="PANTHER" id="PTHR46126:SF1">
    <property type="entry name" value="DYNACTIN SUBUNIT 5"/>
    <property type="match status" value="1"/>
</dbReference>
<dbReference type="SUPFAM" id="SSF51161">
    <property type="entry name" value="Trimeric LpxA-like enzymes"/>
    <property type="match status" value="1"/>
</dbReference>
<feature type="transmembrane region" description="Helical" evidence="6">
    <location>
        <begin position="190"/>
        <end position="218"/>
    </location>
</feature>
<dbReference type="Pfam" id="PF21711">
    <property type="entry name" value="DCTN5"/>
    <property type="match status" value="1"/>
</dbReference>
<accession>A0A0K6G8T7</accession>
<dbReference type="CDD" id="cd03359">
    <property type="entry name" value="LbH_Dynactin_5"/>
    <property type="match status" value="1"/>
</dbReference>
<evidence type="ECO:0000256" key="5">
    <source>
        <dbReference type="ARBA" id="ARBA00034865"/>
    </source>
</evidence>
<evidence type="ECO:0000313" key="8">
    <source>
        <dbReference type="Proteomes" id="UP000044841"/>
    </source>
</evidence>
<dbReference type="Pfam" id="PF06687">
    <property type="entry name" value="SUR7"/>
    <property type="match status" value="1"/>
</dbReference>
<evidence type="ECO:0000256" key="3">
    <source>
        <dbReference type="ARBA" id="ARBA00023212"/>
    </source>
</evidence>
<feature type="transmembrane region" description="Helical" evidence="6">
    <location>
        <begin position="145"/>
        <end position="170"/>
    </location>
</feature>
<dbReference type="GO" id="GO:0005886">
    <property type="term" value="C:plasma membrane"/>
    <property type="evidence" value="ECO:0007669"/>
    <property type="project" value="InterPro"/>
</dbReference>
<gene>
    <name evidence="7" type="ORF">RSOLAG22IIIB_11468</name>
</gene>
<dbReference type="InterPro" id="IPR047125">
    <property type="entry name" value="DCTN5"/>
</dbReference>
<reference evidence="7 8" key="1">
    <citation type="submission" date="2015-07" db="EMBL/GenBank/DDBJ databases">
        <authorList>
            <person name="Noorani M."/>
        </authorList>
    </citation>
    <scope>NUCLEOTIDE SEQUENCE [LARGE SCALE GENOMIC DNA]</scope>
    <source>
        <strain evidence="7">BBA 69670</strain>
    </source>
</reference>
<dbReference type="PANTHER" id="PTHR46126">
    <property type="entry name" value="DYNACTIN SUBUNIT 5"/>
    <property type="match status" value="1"/>
</dbReference>
<comment type="similarity">
    <text evidence="4">Belongs to the dynactin subunits 5/6 family. Dynactin subunit 5 subfamily.</text>
</comment>
<comment type="subcellular location">
    <subcellularLocation>
        <location evidence="1">Cytoplasm</location>
        <location evidence="1">Cytoskeleton</location>
    </subcellularLocation>
</comment>